<keyword evidence="2" id="KW-1185">Reference proteome</keyword>
<dbReference type="EMBL" id="QJKJ01000637">
    <property type="protein sequence ID" value="RDY11455.1"/>
    <property type="molecule type" value="Genomic_DNA"/>
</dbReference>
<name>A0A371I8Y1_MUCPR</name>
<comment type="caution">
    <text evidence="1">The sequence shown here is derived from an EMBL/GenBank/DDBJ whole genome shotgun (WGS) entry which is preliminary data.</text>
</comment>
<dbReference type="AlphaFoldDB" id="A0A371I8Y1"/>
<gene>
    <name evidence="1" type="ORF">CR513_03903</name>
</gene>
<dbReference type="Proteomes" id="UP000257109">
    <property type="component" value="Unassembled WGS sequence"/>
</dbReference>
<protein>
    <submittedName>
        <fullName evidence="1">Uncharacterized protein</fullName>
    </submittedName>
</protein>
<proteinExistence type="predicted"/>
<sequence length="64" mass="6984">MIDAASGGALMDKMLAIVRYMISNMARVGPSQMVNGISVIDNLRMENQLIKLISLVRQLAVGQH</sequence>
<organism evidence="1 2">
    <name type="scientific">Mucuna pruriens</name>
    <name type="common">Velvet bean</name>
    <name type="synonym">Dolichos pruriens</name>
    <dbReference type="NCBI Taxonomy" id="157652"/>
    <lineage>
        <taxon>Eukaryota</taxon>
        <taxon>Viridiplantae</taxon>
        <taxon>Streptophyta</taxon>
        <taxon>Embryophyta</taxon>
        <taxon>Tracheophyta</taxon>
        <taxon>Spermatophyta</taxon>
        <taxon>Magnoliopsida</taxon>
        <taxon>eudicotyledons</taxon>
        <taxon>Gunneridae</taxon>
        <taxon>Pentapetalae</taxon>
        <taxon>rosids</taxon>
        <taxon>fabids</taxon>
        <taxon>Fabales</taxon>
        <taxon>Fabaceae</taxon>
        <taxon>Papilionoideae</taxon>
        <taxon>50 kb inversion clade</taxon>
        <taxon>NPAAA clade</taxon>
        <taxon>indigoferoid/millettioid clade</taxon>
        <taxon>Phaseoleae</taxon>
        <taxon>Mucuna</taxon>
    </lineage>
</organism>
<feature type="non-terminal residue" evidence="1">
    <location>
        <position position="1"/>
    </location>
</feature>
<accession>A0A371I8Y1</accession>
<reference evidence="1" key="1">
    <citation type="submission" date="2018-05" db="EMBL/GenBank/DDBJ databases">
        <title>Draft genome of Mucuna pruriens seed.</title>
        <authorList>
            <person name="Nnadi N.E."/>
            <person name="Vos R."/>
            <person name="Hasami M.H."/>
            <person name="Devisetty U.K."/>
            <person name="Aguiy J.C."/>
        </authorList>
    </citation>
    <scope>NUCLEOTIDE SEQUENCE [LARGE SCALE GENOMIC DNA]</scope>
    <source>
        <strain evidence="1">JCA_2017</strain>
    </source>
</reference>
<evidence type="ECO:0000313" key="2">
    <source>
        <dbReference type="Proteomes" id="UP000257109"/>
    </source>
</evidence>
<dbReference type="OrthoDB" id="1748880at2759"/>
<evidence type="ECO:0000313" key="1">
    <source>
        <dbReference type="EMBL" id="RDY11455.1"/>
    </source>
</evidence>